<dbReference type="EMBL" id="OY660871">
    <property type="protein sequence ID" value="CAJ1062586.1"/>
    <property type="molecule type" value="Genomic_DNA"/>
</dbReference>
<evidence type="ECO:0000313" key="2">
    <source>
        <dbReference type="Proteomes" id="UP001178508"/>
    </source>
</evidence>
<sequence length="106" mass="11418">MINQIDECFKMRGHSGDQGCVGACVDVVFVQPGDDTVRLGQRSEVAVLIEINKSLGLICKKLDHSLDCRGMHLGSKACTGSCSGLHTLTHTLTHPVPLENTPRCLC</sequence>
<dbReference type="Proteomes" id="UP001178508">
    <property type="component" value="Chromosome 8"/>
</dbReference>
<dbReference type="AlphaFoldDB" id="A0AAV1FMC8"/>
<proteinExistence type="predicted"/>
<evidence type="ECO:0000313" key="1">
    <source>
        <dbReference type="EMBL" id="CAJ1062586.1"/>
    </source>
</evidence>
<keyword evidence="2" id="KW-1185">Reference proteome</keyword>
<protein>
    <submittedName>
        <fullName evidence="1">Uncharacterized protein</fullName>
    </submittedName>
</protein>
<gene>
    <name evidence="1" type="ORF">XNOV1_A015532</name>
</gene>
<organism evidence="1 2">
    <name type="scientific">Xyrichtys novacula</name>
    <name type="common">Pearly razorfish</name>
    <name type="synonym">Hemipteronotus novacula</name>
    <dbReference type="NCBI Taxonomy" id="13765"/>
    <lineage>
        <taxon>Eukaryota</taxon>
        <taxon>Metazoa</taxon>
        <taxon>Chordata</taxon>
        <taxon>Craniata</taxon>
        <taxon>Vertebrata</taxon>
        <taxon>Euteleostomi</taxon>
        <taxon>Actinopterygii</taxon>
        <taxon>Neopterygii</taxon>
        <taxon>Teleostei</taxon>
        <taxon>Neoteleostei</taxon>
        <taxon>Acanthomorphata</taxon>
        <taxon>Eupercaria</taxon>
        <taxon>Labriformes</taxon>
        <taxon>Labridae</taxon>
        <taxon>Xyrichtys</taxon>
    </lineage>
</organism>
<reference evidence="1" key="1">
    <citation type="submission" date="2023-08" db="EMBL/GenBank/DDBJ databases">
        <authorList>
            <person name="Alioto T."/>
            <person name="Alioto T."/>
            <person name="Gomez Garrido J."/>
        </authorList>
    </citation>
    <scope>NUCLEOTIDE SEQUENCE</scope>
</reference>
<accession>A0AAV1FMC8</accession>
<name>A0AAV1FMC8_XYRNO</name>